<evidence type="ECO:0000256" key="10">
    <source>
        <dbReference type="SAM" id="Phobius"/>
    </source>
</evidence>
<evidence type="ECO:0000259" key="12">
    <source>
        <dbReference type="PROSITE" id="PS50929"/>
    </source>
</evidence>
<dbReference type="Proteomes" id="UP000238083">
    <property type="component" value="Unassembled WGS sequence"/>
</dbReference>
<dbReference type="RefSeq" id="WP_106215124.1">
    <property type="nucleotide sequence ID" value="NZ_PVZF01000015.1"/>
</dbReference>
<comment type="caution">
    <text evidence="13">The sequence shown here is derived from an EMBL/GenBank/DDBJ whole genome shotgun (WGS) entry which is preliminary data.</text>
</comment>
<dbReference type="AlphaFoldDB" id="A0A2T0QXZ5"/>
<feature type="domain" description="ABC transporter" evidence="11">
    <location>
        <begin position="345"/>
        <end position="593"/>
    </location>
</feature>
<dbReference type="GO" id="GO:0005886">
    <property type="term" value="C:plasma membrane"/>
    <property type="evidence" value="ECO:0007669"/>
    <property type="project" value="UniProtKB-SubCell"/>
</dbReference>
<evidence type="ECO:0000256" key="1">
    <source>
        <dbReference type="ARBA" id="ARBA00004651"/>
    </source>
</evidence>
<evidence type="ECO:0000313" key="13">
    <source>
        <dbReference type="EMBL" id="PRY10870.1"/>
    </source>
</evidence>
<dbReference type="PROSITE" id="PS50893">
    <property type="entry name" value="ABC_TRANSPORTER_2"/>
    <property type="match status" value="1"/>
</dbReference>
<evidence type="ECO:0000313" key="14">
    <source>
        <dbReference type="Proteomes" id="UP000238083"/>
    </source>
</evidence>
<evidence type="ECO:0000256" key="4">
    <source>
        <dbReference type="ARBA" id="ARBA00022692"/>
    </source>
</evidence>
<dbReference type="InterPro" id="IPR017871">
    <property type="entry name" value="ABC_transporter-like_CS"/>
</dbReference>
<dbReference type="PANTHER" id="PTHR24221:SF654">
    <property type="entry name" value="ATP-BINDING CASSETTE SUB-FAMILY B MEMBER 6"/>
    <property type="match status" value="1"/>
</dbReference>
<dbReference type="PANTHER" id="PTHR24221">
    <property type="entry name" value="ATP-BINDING CASSETTE SUB-FAMILY B"/>
    <property type="match status" value="1"/>
</dbReference>
<dbReference type="InterPro" id="IPR003593">
    <property type="entry name" value="AAA+_ATPase"/>
</dbReference>
<comment type="subcellular location">
    <subcellularLocation>
        <location evidence="1">Cell membrane</location>
        <topology evidence="1">Multi-pass membrane protein</topology>
    </subcellularLocation>
</comment>
<dbReference type="EMBL" id="PVZF01000015">
    <property type="protein sequence ID" value="PRY10870.1"/>
    <property type="molecule type" value="Genomic_DNA"/>
</dbReference>
<proteinExistence type="inferred from homology"/>
<accession>A0A2T0QXZ5</accession>
<keyword evidence="5" id="KW-0547">Nucleotide-binding</keyword>
<dbReference type="InterPro" id="IPR036640">
    <property type="entry name" value="ABC1_TM_sf"/>
</dbReference>
<dbReference type="InterPro" id="IPR011527">
    <property type="entry name" value="ABC1_TM_dom"/>
</dbReference>
<feature type="transmembrane region" description="Helical" evidence="10">
    <location>
        <begin position="67"/>
        <end position="87"/>
    </location>
</feature>
<protein>
    <submittedName>
        <fullName evidence="13">ABC-type multidrug transport system fused ATPase/permease subunit</fullName>
    </submittedName>
</protein>
<dbReference type="OrthoDB" id="9806127at2"/>
<evidence type="ECO:0000256" key="3">
    <source>
        <dbReference type="ARBA" id="ARBA00022475"/>
    </source>
</evidence>
<feature type="transmembrane region" description="Helical" evidence="10">
    <location>
        <begin position="143"/>
        <end position="162"/>
    </location>
</feature>
<feature type="transmembrane region" description="Helical" evidence="10">
    <location>
        <begin position="256"/>
        <end position="277"/>
    </location>
</feature>
<reference evidence="13 14" key="1">
    <citation type="submission" date="2018-03" db="EMBL/GenBank/DDBJ databases">
        <title>Genomic Encyclopedia of Archaeal and Bacterial Type Strains, Phase II (KMG-II): from individual species to whole genera.</title>
        <authorList>
            <person name="Goeker M."/>
        </authorList>
    </citation>
    <scope>NUCLEOTIDE SEQUENCE [LARGE SCALE GENOMIC DNA]</scope>
    <source>
        <strain evidence="13 14">DSM 19711</strain>
    </source>
</reference>
<dbReference type="GO" id="GO:0034040">
    <property type="term" value="F:ATPase-coupled lipid transmembrane transporter activity"/>
    <property type="evidence" value="ECO:0007669"/>
    <property type="project" value="TreeGrafter"/>
</dbReference>
<evidence type="ECO:0000256" key="6">
    <source>
        <dbReference type="ARBA" id="ARBA00022840"/>
    </source>
</evidence>
<dbReference type="FunFam" id="3.40.50.300:FF:000299">
    <property type="entry name" value="ABC transporter ATP-binding protein/permease"/>
    <property type="match status" value="1"/>
</dbReference>
<dbReference type="PROSITE" id="PS50929">
    <property type="entry name" value="ABC_TM1F"/>
    <property type="match status" value="1"/>
</dbReference>
<dbReference type="SUPFAM" id="SSF90123">
    <property type="entry name" value="ABC transporter transmembrane region"/>
    <property type="match status" value="1"/>
</dbReference>
<dbReference type="GO" id="GO:0016887">
    <property type="term" value="F:ATP hydrolysis activity"/>
    <property type="evidence" value="ECO:0007669"/>
    <property type="project" value="InterPro"/>
</dbReference>
<dbReference type="Gene3D" id="3.40.50.300">
    <property type="entry name" value="P-loop containing nucleotide triphosphate hydrolases"/>
    <property type="match status" value="1"/>
</dbReference>
<dbReference type="SUPFAM" id="SSF52540">
    <property type="entry name" value="P-loop containing nucleoside triphosphate hydrolases"/>
    <property type="match status" value="1"/>
</dbReference>
<evidence type="ECO:0000256" key="7">
    <source>
        <dbReference type="ARBA" id="ARBA00022989"/>
    </source>
</evidence>
<feature type="transmembrane region" description="Helical" evidence="10">
    <location>
        <begin position="168"/>
        <end position="187"/>
    </location>
</feature>
<organism evidence="13 14">
    <name type="scientific">Kineococcus rhizosphaerae</name>
    <dbReference type="NCBI Taxonomy" id="559628"/>
    <lineage>
        <taxon>Bacteria</taxon>
        <taxon>Bacillati</taxon>
        <taxon>Actinomycetota</taxon>
        <taxon>Actinomycetes</taxon>
        <taxon>Kineosporiales</taxon>
        <taxon>Kineosporiaceae</taxon>
        <taxon>Kineococcus</taxon>
    </lineage>
</organism>
<evidence type="ECO:0000256" key="9">
    <source>
        <dbReference type="ARBA" id="ARBA00061644"/>
    </source>
</evidence>
<dbReference type="InterPro" id="IPR003439">
    <property type="entry name" value="ABC_transporter-like_ATP-bd"/>
</dbReference>
<dbReference type="PROSITE" id="PS00211">
    <property type="entry name" value="ABC_TRANSPORTER_1"/>
    <property type="match status" value="1"/>
</dbReference>
<feature type="domain" description="ABC transmembrane type-1" evidence="12">
    <location>
        <begin position="26"/>
        <end position="312"/>
    </location>
</feature>
<dbReference type="Pfam" id="PF00664">
    <property type="entry name" value="ABC_membrane"/>
    <property type="match status" value="1"/>
</dbReference>
<keyword evidence="7 10" id="KW-1133">Transmembrane helix</keyword>
<keyword evidence="14" id="KW-1185">Reference proteome</keyword>
<dbReference type="InterPro" id="IPR039421">
    <property type="entry name" value="Type_1_exporter"/>
</dbReference>
<evidence type="ECO:0000259" key="11">
    <source>
        <dbReference type="PROSITE" id="PS50893"/>
    </source>
</evidence>
<dbReference type="Gene3D" id="1.20.1560.10">
    <property type="entry name" value="ABC transporter type 1, transmembrane domain"/>
    <property type="match status" value="1"/>
</dbReference>
<evidence type="ECO:0000256" key="5">
    <source>
        <dbReference type="ARBA" id="ARBA00022741"/>
    </source>
</evidence>
<dbReference type="Pfam" id="PF00005">
    <property type="entry name" value="ABC_tran"/>
    <property type="match status" value="1"/>
</dbReference>
<evidence type="ECO:0000256" key="2">
    <source>
        <dbReference type="ARBA" id="ARBA00022448"/>
    </source>
</evidence>
<dbReference type="GO" id="GO:0005524">
    <property type="term" value="F:ATP binding"/>
    <property type="evidence" value="ECO:0007669"/>
    <property type="project" value="UniProtKB-KW"/>
</dbReference>
<dbReference type="GO" id="GO:0140359">
    <property type="term" value="F:ABC-type transporter activity"/>
    <property type="evidence" value="ECO:0007669"/>
    <property type="project" value="InterPro"/>
</dbReference>
<comment type="similarity">
    <text evidence="9">Belongs to the ABC transporter superfamily. Lipid exporter (TC 3.A.1.106) family.</text>
</comment>
<keyword evidence="6" id="KW-0067">ATP-binding</keyword>
<feature type="transmembrane region" description="Helical" evidence="10">
    <location>
        <begin position="26"/>
        <end position="47"/>
    </location>
</feature>
<keyword evidence="3" id="KW-1003">Cell membrane</keyword>
<sequence length="608" mass="63360">MTGTFLDGVRTLARGIREEPRPFRTALVGSVVYGVGNAVSGFLVGRVTTDVVVPALDGSGTVGPRDVWLAGATLTAVTVVLVGGVLLRRIFGGAFTFALQARYRRALARRYLDLPLAWHHAHPAGRLLATAGSDVEAMWQATMVLPFALGTAILIVFAGIAMAAADPVLAAVGLLVVPALVIANVVYQRRMSPLVVAVQQLRGEVSSTAHESFEGALVVKTLGLADEEVSRFRVDAERLRDANVAAGRTRGAFDPLIEALPSLGTLLVLVVGTVRVASGHTGVGDLVQVAYLLGLLAFPVRSFGWLLADLPRTVAGDARVQAVLREDATTPWGTQPVAAGGPLGVATNGLSYRHPAPALDPLTDDGREHPAPQPVLSDVTLDVTAGTTVAVVGGTGAGKSTLAGLLVRLVDPSTGDVLLDGVDVRRLAEGQIAGAASLVPQSTFVFDDTIRGNIALGLEVSDDEVWRALELAQADGFVRSLPSGLDELVGERGSTLSGGQRQRLALARALVRHPRLLVLDDATSALDPAVERAVLDGLERSGTGTTVVVVAYRPATIALADEVVHLDHGRVVDRGPADEVAARDEGYRDLVTAYARAAADRAAEEGAA</sequence>
<keyword evidence="2" id="KW-0813">Transport</keyword>
<name>A0A2T0QXZ5_9ACTN</name>
<gene>
    <name evidence="13" type="ORF">CLV37_115134</name>
</gene>
<keyword evidence="4 10" id="KW-0812">Transmembrane</keyword>
<evidence type="ECO:0000256" key="8">
    <source>
        <dbReference type="ARBA" id="ARBA00023136"/>
    </source>
</evidence>
<dbReference type="InterPro" id="IPR027417">
    <property type="entry name" value="P-loop_NTPase"/>
</dbReference>
<keyword evidence="8 10" id="KW-0472">Membrane</keyword>
<dbReference type="SMART" id="SM00382">
    <property type="entry name" value="AAA"/>
    <property type="match status" value="1"/>
</dbReference>